<dbReference type="InterPro" id="IPR040632">
    <property type="entry name" value="Sulfotransfer_4"/>
</dbReference>
<reference evidence="1 2" key="1">
    <citation type="journal article" date="2016" name="DNA Res.">
        <title>Genome sequence of Aspergillus luchuensis NBRC 4314.</title>
        <authorList>
            <person name="Yamada O."/>
            <person name="Machida M."/>
            <person name="Hosoyama A."/>
            <person name="Goto M."/>
            <person name="Takahashi T."/>
            <person name="Futagami T."/>
            <person name="Yamagata Y."/>
            <person name="Takeuchi M."/>
            <person name="Kobayashi T."/>
            <person name="Koike H."/>
            <person name="Abe K."/>
            <person name="Asai K."/>
            <person name="Arita M."/>
            <person name="Fujita N."/>
            <person name="Fukuda K."/>
            <person name="Higa K."/>
            <person name="Horikawa H."/>
            <person name="Ishikawa T."/>
            <person name="Jinno K."/>
            <person name="Kato Y."/>
            <person name="Kirimura K."/>
            <person name="Mizutani O."/>
            <person name="Nakasone K."/>
            <person name="Sano M."/>
            <person name="Shiraishi Y."/>
            <person name="Tsukahara M."/>
            <person name="Gomi K."/>
        </authorList>
    </citation>
    <scope>NUCLEOTIDE SEQUENCE [LARGE SCALE GENOMIC DNA]</scope>
    <source>
        <strain evidence="1 2">RIB 2604</strain>
    </source>
</reference>
<dbReference type="EMBL" id="BCWF01000025">
    <property type="protein sequence ID" value="GAT28749.1"/>
    <property type="molecule type" value="Genomic_DNA"/>
</dbReference>
<evidence type="ECO:0000313" key="2">
    <source>
        <dbReference type="Proteomes" id="UP000075230"/>
    </source>
</evidence>
<dbReference type="InterPro" id="IPR027417">
    <property type="entry name" value="P-loop_NTPase"/>
</dbReference>
<gene>
    <name evidence="1" type="ORF">RIB2604_02603940</name>
</gene>
<accession>A0A146FUA8</accession>
<dbReference type="Proteomes" id="UP000075230">
    <property type="component" value="Unassembled WGS sequence"/>
</dbReference>
<proteinExistence type="predicted"/>
<sequence>MEHKRTGFSANVPPSNEINIQYFYFGQHDSYPQPPPRTRTRSLRLICAGLPRSATESLSHAFEELNYRPYHGWTLVSESNGAYIQEWAHLA</sequence>
<dbReference type="Gene3D" id="3.40.50.300">
    <property type="entry name" value="P-loop containing nucleotide triphosphate hydrolases"/>
    <property type="match status" value="1"/>
</dbReference>
<evidence type="ECO:0000313" key="1">
    <source>
        <dbReference type="EMBL" id="GAT28749.1"/>
    </source>
</evidence>
<dbReference type="AlphaFoldDB" id="A0A146FUA8"/>
<name>A0A146FUA8_ASPKA</name>
<reference evidence="2" key="2">
    <citation type="submission" date="2016-02" db="EMBL/GenBank/DDBJ databases">
        <title>Genome sequencing of Aspergillus luchuensis NBRC 4314.</title>
        <authorList>
            <person name="Yamada O."/>
        </authorList>
    </citation>
    <scope>NUCLEOTIDE SEQUENCE [LARGE SCALE GENOMIC DNA]</scope>
    <source>
        <strain evidence="2">RIB 2604</strain>
    </source>
</reference>
<protein>
    <submittedName>
        <fullName evidence="1">Uncharacterized protein</fullName>
    </submittedName>
</protein>
<organism evidence="1 2">
    <name type="scientific">Aspergillus kawachii</name>
    <name type="common">White koji mold</name>
    <name type="synonym">Aspergillus awamori var. kawachi</name>
    <dbReference type="NCBI Taxonomy" id="1069201"/>
    <lineage>
        <taxon>Eukaryota</taxon>
        <taxon>Fungi</taxon>
        <taxon>Dikarya</taxon>
        <taxon>Ascomycota</taxon>
        <taxon>Pezizomycotina</taxon>
        <taxon>Eurotiomycetes</taxon>
        <taxon>Eurotiomycetidae</taxon>
        <taxon>Eurotiales</taxon>
        <taxon>Aspergillaceae</taxon>
        <taxon>Aspergillus</taxon>
        <taxon>Aspergillus subgen. Circumdati</taxon>
    </lineage>
</organism>
<dbReference type="Pfam" id="PF17784">
    <property type="entry name" value="Sulfotransfer_4"/>
    <property type="match status" value="1"/>
</dbReference>
<comment type="caution">
    <text evidence="1">The sequence shown here is derived from an EMBL/GenBank/DDBJ whole genome shotgun (WGS) entry which is preliminary data.</text>
</comment>